<dbReference type="Proteomes" id="UP000789702">
    <property type="component" value="Unassembled WGS sequence"/>
</dbReference>
<reference evidence="1" key="1">
    <citation type="submission" date="2021-06" db="EMBL/GenBank/DDBJ databases">
        <authorList>
            <person name="Kallberg Y."/>
            <person name="Tangrot J."/>
            <person name="Rosling A."/>
        </authorList>
    </citation>
    <scope>NUCLEOTIDE SEQUENCE</scope>
    <source>
        <strain evidence="1">IL203A</strain>
    </source>
</reference>
<name>A0ACA9NT88_9GLOM</name>
<evidence type="ECO:0000313" key="2">
    <source>
        <dbReference type="Proteomes" id="UP000789702"/>
    </source>
</evidence>
<organism evidence="1 2">
    <name type="scientific">Dentiscutata heterogama</name>
    <dbReference type="NCBI Taxonomy" id="1316150"/>
    <lineage>
        <taxon>Eukaryota</taxon>
        <taxon>Fungi</taxon>
        <taxon>Fungi incertae sedis</taxon>
        <taxon>Mucoromycota</taxon>
        <taxon>Glomeromycotina</taxon>
        <taxon>Glomeromycetes</taxon>
        <taxon>Diversisporales</taxon>
        <taxon>Gigasporaceae</taxon>
        <taxon>Dentiscutata</taxon>
    </lineage>
</organism>
<feature type="non-terminal residue" evidence="1">
    <location>
        <position position="1"/>
    </location>
</feature>
<evidence type="ECO:0000313" key="1">
    <source>
        <dbReference type="EMBL" id="CAG8674465.1"/>
    </source>
</evidence>
<gene>
    <name evidence="1" type="ORF">DHETER_LOCUS10330</name>
</gene>
<feature type="non-terminal residue" evidence="1">
    <location>
        <position position="198"/>
    </location>
</feature>
<proteinExistence type="predicted"/>
<keyword evidence="2" id="KW-1185">Reference proteome</keyword>
<comment type="caution">
    <text evidence="1">The sequence shown here is derived from an EMBL/GenBank/DDBJ whole genome shotgun (WGS) entry which is preliminary data.</text>
</comment>
<protein>
    <submittedName>
        <fullName evidence="1">13998_t:CDS:1</fullName>
    </submittedName>
</protein>
<dbReference type="EMBL" id="CAJVPU010020010">
    <property type="protein sequence ID" value="CAG8674465.1"/>
    <property type="molecule type" value="Genomic_DNA"/>
</dbReference>
<sequence length="198" mass="23174">DDFEHIEEYHPENICNNISAKEDYMNIIENDIEDHQTSIQGNFKNGYPLDAENYQVAAQDNFGSFEENYLLNIEGCPDTTVQYISTKEITIKEGDSFSSWEEAKSYLENYTKSLEFSLCLIEPIFHEVFVVMKKYLLAHIQSIQKQQINRALLYHAKIIPKESINLIQEDSDQLDCDYGFLEDHLDRPQLSLHFLLDY</sequence>
<accession>A0ACA9NT88</accession>